<dbReference type="Proteomes" id="UP000237105">
    <property type="component" value="Unassembled WGS sequence"/>
</dbReference>
<dbReference type="OrthoDB" id="1701901at2759"/>
<dbReference type="GO" id="GO:0003676">
    <property type="term" value="F:nucleic acid binding"/>
    <property type="evidence" value="ECO:0007669"/>
    <property type="project" value="InterPro"/>
</dbReference>
<keyword evidence="1" id="KW-0479">Metal-binding</keyword>
<dbReference type="Pfam" id="PF14392">
    <property type="entry name" value="zf-CCHC_4"/>
    <property type="match status" value="1"/>
</dbReference>
<keyword evidence="1" id="KW-0863">Zinc-finger</keyword>
<keyword evidence="4" id="KW-1185">Reference proteome</keyword>
<organism evidence="3 4">
    <name type="scientific">Parasponia andersonii</name>
    <name type="common">Sponia andersonii</name>
    <dbReference type="NCBI Taxonomy" id="3476"/>
    <lineage>
        <taxon>Eukaryota</taxon>
        <taxon>Viridiplantae</taxon>
        <taxon>Streptophyta</taxon>
        <taxon>Embryophyta</taxon>
        <taxon>Tracheophyta</taxon>
        <taxon>Spermatophyta</taxon>
        <taxon>Magnoliopsida</taxon>
        <taxon>eudicotyledons</taxon>
        <taxon>Gunneridae</taxon>
        <taxon>Pentapetalae</taxon>
        <taxon>rosids</taxon>
        <taxon>fabids</taxon>
        <taxon>Rosales</taxon>
        <taxon>Cannabaceae</taxon>
        <taxon>Parasponia</taxon>
    </lineage>
</organism>
<dbReference type="InterPro" id="IPR025836">
    <property type="entry name" value="Zn_knuckle_CX2CX4HX4C"/>
</dbReference>
<dbReference type="AlphaFoldDB" id="A0A2P5DGI1"/>
<dbReference type="EMBL" id="JXTB01000040">
    <property type="protein sequence ID" value="PON72363.1"/>
    <property type="molecule type" value="Genomic_DNA"/>
</dbReference>
<gene>
    <name evidence="3" type="ORF">PanWU01x14_067540</name>
</gene>
<accession>A0A2P5DGI1</accession>
<sequence>MEENGKEVSLLLQYEHLPHFCFACGIIGHHYKECTQKQFDPQESSSIAKIKYEILEQRMISAAILRNGENGKKR</sequence>
<protein>
    <submittedName>
        <fullName evidence="3">Zinc knuckle CX2CX4HX4C</fullName>
    </submittedName>
</protein>
<feature type="domain" description="CCHC-type" evidence="2">
    <location>
        <begin position="21"/>
        <end position="36"/>
    </location>
</feature>
<evidence type="ECO:0000259" key="2">
    <source>
        <dbReference type="PROSITE" id="PS50158"/>
    </source>
</evidence>
<evidence type="ECO:0000313" key="4">
    <source>
        <dbReference type="Proteomes" id="UP000237105"/>
    </source>
</evidence>
<comment type="caution">
    <text evidence="3">The sequence shown here is derived from an EMBL/GenBank/DDBJ whole genome shotgun (WGS) entry which is preliminary data.</text>
</comment>
<evidence type="ECO:0000313" key="3">
    <source>
        <dbReference type="EMBL" id="PON72363.1"/>
    </source>
</evidence>
<evidence type="ECO:0000256" key="1">
    <source>
        <dbReference type="PROSITE-ProRule" id="PRU00047"/>
    </source>
</evidence>
<name>A0A2P5DGI1_PARAD</name>
<keyword evidence="1" id="KW-0862">Zinc</keyword>
<proteinExistence type="predicted"/>
<dbReference type="InterPro" id="IPR001878">
    <property type="entry name" value="Znf_CCHC"/>
</dbReference>
<dbReference type="PROSITE" id="PS50158">
    <property type="entry name" value="ZF_CCHC"/>
    <property type="match status" value="1"/>
</dbReference>
<dbReference type="GO" id="GO:0008270">
    <property type="term" value="F:zinc ion binding"/>
    <property type="evidence" value="ECO:0007669"/>
    <property type="project" value="UniProtKB-KW"/>
</dbReference>
<reference evidence="4" key="1">
    <citation type="submission" date="2016-06" db="EMBL/GenBank/DDBJ databases">
        <title>Parallel loss of symbiosis genes in relatives of nitrogen-fixing non-legume Parasponia.</title>
        <authorList>
            <person name="Van Velzen R."/>
            <person name="Holmer R."/>
            <person name="Bu F."/>
            <person name="Rutten L."/>
            <person name="Van Zeijl A."/>
            <person name="Liu W."/>
            <person name="Santuari L."/>
            <person name="Cao Q."/>
            <person name="Sharma T."/>
            <person name="Shen D."/>
            <person name="Roswanjaya Y."/>
            <person name="Wardhani T."/>
            <person name="Kalhor M.S."/>
            <person name="Jansen J."/>
            <person name="Van den Hoogen J."/>
            <person name="Gungor B."/>
            <person name="Hartog M."/>
            <person name="Hontelez J."/>
            <person name="Verver J."/>
            <person name="Yang W.-C."/>
            <person name="Schijlen E."/>
            <person name="Repin R."/>
            <person name="Schilthuizen M."/>
            <person name="Schranz E."/>
            <person name="Heidstra R."/>
            <person name="Miyata K."/>
            <person name="Fedorova E."/>
            <person name="Kohlen W."/>
            <person name="Bisseling T."/>
            <person name="Smit S."/>
            <person name="Geurts R."/>
        </authorList>
    </citation>
    <scope>NUCLEOTIDE SEQUENCE [LARGE SCALE GENOMIC DNA]</scope>
    <source>
        <strain evidence="4">cv. WU1-14</strain>
    </source>
</reference>